<evidence type="ECO:0000313" key="10">
    <source>
        <dbReference type="Proteomes" id="UP000198418"/>
    </source>
</evidence>
<dbReference type="GO" id="GO:0015935">
    <property type="term" value="C:small ribosomal subunit"/>
    <property type="evidence" value="ECO:0007669"/>
    <property type="project" value="TreeGrafter"/>
</dbReference>
<dbReference type="HAMAP" id="MF_00500">
    <property type="entry name" value="Ribosomal_bS20"/>
    <property type="match status" value="1"/>
</dbReference>
<evidence type="ECO:0000256" key="7">
    <source>
        <dbReference type="ARBA" id="ARBA00035136"/>
    </source>
</evidence>
<keyword evidence="5 8" id="KW-0689">Ribosomal protein</keyword>
<dbReference type="OrthoDB" id="9807974at2"/>
<dbReference type="PANTHER" id="PTHR33398">
    <property type="entry name" value="30S RIBOSOMAL PROTEIN S20"/>
    <property type="match status" value="1"/>
</dbReference>
<dbReference type="EMBL" id="FYDG01000005">
    <property type="protein sequence ID" value="SNB73329.1"/>
    <property type="molecule type" value="Genomic_DNA"/>
</dbReference>
<organism evidence="9 10">
    <name type="scientific">Rhodoblastus acidophilus</name>
    <name type="common">Rhodopseudomonas acidophila</name>
    <dbReference type="NCBI Taxonomy" id="1074"/>
    <lineage>
        <taxon>Bacteria</taxon>
        <taxon>Pseudomonadati</taxon>
        <taxon>Pseudomonadota</taxon>
        <taxon>Alphaproteobacteria</taxon>
        <taxon>Hyphomicrobiales</taxon>
        <taxon>Rhodoblastaceae</taxon>
        <taxon>Rhodoblastus</taxon>
    </lineage>
</organism>
<proteinExistence type="inferred from homology"/>
<evidence type="ECO:0000256" key="3">
    <source>
        <dbReference type="ARBA" id="ARBA00022730"/>
    </source>
</evidence>
<evidence type="ECO:0000256" key="4">
    <source>
        <dbReference type="ARBA" id="ARBA00022884"/>
    </source>
</evidence>
<dbReference type="GO" id="GO:0003735">
    <property type="term" value="F:structural constituent of ribosome"/>
    <property type="evidence" value="ECO:0007669"/>
    <property type="project" value="InterPro"/>
</dbReference>
<keyword evidence="10" id="KW-1185">Reference proteome</keyword>
<accession>A0A212RLK4</accession>
<dbReference type="Pfam" id="PF01649">
    <property type="entry name" value="Ribosomal_S20p"/>
    <property type="match status" value="1"/>
</dbReference>
<dbReference type="FunFam" id="1.20.58.110:FF:000001">
    <property type="entry name" value="30S ribosomal protein S20"/>
    <property type="match status" value="1"/>
</dbReference>
<evidence type="ECO:0000256" key="2">
    <source>
        <dbReference type="ARBA" id="ARBA00007634"/>
    </source>
</evidence>
<evidence type="ECO:0000256" key="8">
    <source>
        <dbReference type="HAMAP-Rule" id="MF_00500"/>
    </source>
</evidence>
<keyword evidence="3 8" id="KW-0699">rRNA-binding</keyword>
<dbReference type="InterPro" id="IPR002583">
    <property type="entry name" value="Ribosomal_bS20"/>
</dbReference>
<dbReference type="InterPro" id="IPR036510">
    <property type="entry name" value="Ribosomal_bS20_sf"/>
</dbReference>
<dbReference type="GO" id="GO:0006412">
    <property type="term" value="P:translation"/>
    <property type="evidence" value="ECO:0007669"/>
    <property type="project" value="UniProtKB-UniRule"/>
</dbReference>
<gene>
    <name evidence="8" type="primary">rpsT</name>
    <name evidence="9" type="ORF">SAMN06265338_105125</name>
</gene>
<dbReference type="NCBIfam" id="TIGR00029">
    <property type="entry name" value="S20"/>
    <property type="match status" value="1"/>
</dbReference>
<comment type="similarity">
    <text evidence="2 8">Belongs to the bacterial ribosomal protein bS20 family.</text>
</comment>
<reference evidence="10" key="1">
    <citation type="submission" date="2017-06" db="EMBL/GenBank/DDBJ databases">
        <authorList>
            <person name="Varghese N."/>
            <person name="Submissions S."/>
        </authorList>
    </citation>
    <scope>NUCLEOTIDE SEQUENCE [LARGE SCALE GENOMIC DNA]</scope>
    <source>
        <strain evidence="10">DSM 137</strain>
    </source>
</reference>
<keyword evidence="4 8" id="KW-0694">RNA-binding</keyword>
<evidence type="ECO:0000256" key="5">
    <source>
        <dbReference type="ARBA" id="ARBA00022980"/>
    </source>
</evidence>
<evidence type="ECO:0000313" key="9">
    <source>
        <dbReference type="EMBL" id="SNB73329.1"/>
    </source>
</evidence>
<dbReference type="GO" id="GO:0070181">
    <property type="term" value="F:small ribosomal subunit rRNA binding"/>
    <property type="evidence" value="ECO:0007669"/>
    <property type="project" value="TreeGrafter"/>
</dbReference>
<dbReference type="GO" id="GO:0005829">
    <property type="term" value="C:cytosol"/>
    <property type="evidence" value="ECO:0007669"/>
    <property type="project" value="TreeGrafter"/>
</dbReference>
<dbReference type="PANTHER" id="PTHR33398:SF1">
    <property type="entry name" value="SMALL RIBOSOMAL SUBUNIT PROTEIN BS20C"/>
    <property type="match status" value="1"/>
</dbReference>
<dbReference type="SUPFAM" id="SSF46992">
    <property type="entry name" value="Ribosomal protein S20"/>
    <property type="match status" value="1"/>
</dbReference>
<dbReference type="Gene3D" id="1.20.58.110">
    <property type="entry name" value="Ribosomal protein S20"/>
    <property type="match status" value="1"/>
</dbReference>
<evidence type="ECO:0000256" key="6">
    <source>
        <dbReference type="ARBA" id="ARBA00023274"/>
    </source>
</evidence>
<protein>
    <recommendedName>
        <fullName evidence="7 8">Small ribosomal subunit protein bS20</fullName>
    </recommendedName>
</protein>
<keyword evidence="6 8" id="KW-0687">Ribonucleoprotein</keyword>
<comment type="function">
    <text evidence="1 8">Binds directly to 16S ribosomal RNA.</text>
</comment>
<dbReference type="Proteomes" id="UP000198418">
    <property type="component" value="Unassembled WGS sequence"/>
</dbReference>
<sequence length="90" mass="9831">MANTKSAKKAVRQIDRRTAVNRQRRSKMRTFLRKVEEAISSGDQTAAKTALAVAEPILMRAAQKGIVHKNTASRKVSRLSARVKALGATA</sequence>
<evidence type="ECO:0000256" key="1">
    <source>
        <dbReference type="ARBA" id="ARBA00003134"/>
    </source>
</evidence>
<name>A0A212RLK4_RHOAC</name>
<dbReference type="AlphaFoldDB" id="A0A212RLK4"/>
<dbReference type="RefSeq" id="WP_088520901.1">
    <property type="nucleotide sequence ID" value="NZ_FYDG01000005.1"/>
</dbReference>